<gene>
    <name evidence="1" type="ORF">PACLA_8A078173</name>
</gene>
<dbReference type="Proteomes" id="UP001152795">
    <property type="component" value="Unassembled WGS sequence"/>
</dbReference>
<name>A0A7D9LCB9_PARCT</name>
<dbReference type="AlphaFoldDB" id="A0A7D9LCB9"/>
<protein>
    <submittedName>
        <fullName evidence="1">Uncharacterized protein</fullName>
    </submittedName>
</protein>
<keyword evidence="2" id="KW-1185">Reference proteome</keyword>
<dbReference type="OrthoDB" id="10514615at2759"/>
<reference evidence="1" key="1">
    <citation type="submission" date="2020-04" db="EMBL/GenBank/DDBJ databases">
        <authorList>
            <person name="Alioto T."/>
            <person name="Alioto T."/>
            <person name="Gomez Garrido J."/>
        </authorList>
    </citation>
    <scope>NUCLEOTIDE SEQUENCE</scope>
    <source>
        <strain evidence="1">A484AB</strain>
    </source>
</reference>
<evidence type="ECO:0000313" key="2">
    <source>
        <dbReference type="Proteomes" id="UP001152795"/>
    </source>
</evidence>
<dbReference type="EMBL" id="CACRXK020016222">
    <property type="protein sequence ID" value="CAB4029514.1"/>
    <property type="molecule type" value="Genomic_DNA"/>
</dbReference>
<evidence type="ECO:0000313" key="1">
    <source>
        <dbReference type="EMBL" id="CAB4029514.1"/>
    </source>
</evidence>
<organism evidence="1 2">
    <name type="scientific">Paramuricea clavata</name>
    <name type="common">Red gorgonian</name>
    <name type="synonym">Violescent sea-whip</name>
    <dbReference type="NCBI Taxonomy" id="317549"/>
    <lineage>
        <taxon>Eukaryota</taxon>
        <taxon>Metazoa</taxon>
        <taxon>Cnidaria</taxon>
        <taxon>Anthozoa</taxon>
        <taxon>Octocorallia</taxon>
        <taxon>Malacalcyonacea</taxon>
        <taxon>Plexauridae</taxon>
        <taxon>Paramuricea</taxon>
    </lineage>
</organism>
<sequence>MSLKDNISFLFLFCVLGKVTLSKYEVVLVNRSRIDSFRVGIGGCTNDTSVCPSSATCQGDGSCQCNNSTPTYRNPVIKTDGEIALVYGDSYGCVNNLFINIRFRNGPAFCPFSPFQVIPYGNNDPATKFTHDDPNVELKSCSLRKAWAKFPDSVTETELPEWLDETYVDLKVSSNILHFRWRKTVPHLQGTIITFNLMCDRGSGRFESNCLRAKVLGQWKSVATNYITSKKAAAVDPVIILTDMDRVIMKTLQHHLIQKDGQAVRRLGTISLEFIVDLAKTSLTILTNFDAAKWL</sequence>
<comment type="caution">
    <text evidence="1">The sequence shown here is derived from an EMBL/GenBank/DDBJ whole genome shotgun (WGS) entry which is preliminary data.</text>
</comment>
<proteinExistence type="predicted"/>
<accession>A0A7D9LCB9</accession>